<organism evidence="1 2">
    <name type="scientific">Auriscalpium vulgare</name>
    <dbReference type="NCBI Taxonomy" id="40419"/>
    <lineage>
        <taxon>Eukaryota</taxon>
        <taxon>Fungi</taxon>
        <taxon>Dikarya</taxon>
        <taxon>Basidiomycota</taxon>
        <taxon>Agaricomycotina</taxon>
        <taxon>Agaricomycetes</taxon>
        <taxon>Russulales</taxon>
        <taxon>Auriscalpiaceae</taxon>
        <taxon>Auriscalpium</taxon>
    </lineage>
</organism>
<evidence type="ECO:0000313" key="2">
    <source>
        <dbReference type="Proteomes" id="UP000814033"/>
    </source>
</evidence>
<evidence type="ECO:0000313" key="1">
    <source>
        <dbReference type="EMBL" id="KAI0044932.1"/>
    </source>
</evidence>
<reference evidence="1" key="1">
    <citation type="submission" date="2021-02" db="EMBL/GenBank/DDBJ databases">
        <authorList>
            <consortium name="DOE Joint Genome Institute"/>
            <person name="Ahrendt S."/>
            <person name="Looney B.P."/>
            <person name="Miyauchi S."/>
            <person name="Morin E."/>
            <person name="Drula E."/>
            <person name="Courty P.E."/>
            <person name="Chicoki N."/>
            <person name="Fauchery L."/>
            <person name="Kohler A."/>
            <person name="Kuo A."/>
            <person name="Labutti K."/>
            <person name="Pangilinan J."/>
            <person name="Lipzen A."/>
            <person name="Riley R."/>
            <person name="Andreopoulos W."/>
            <person name="He G."/>
            <person name="Johnson J."/>
            <person name="Barry K.W."/>
            <person name="Grigoriev I.V."/>
            <person name="Nagy L."/>
            <person name="Hibbett D."/>
            <person name="Henrissat B."/>
            <person name="Matheny P.B."/>
            <person name="Labbe J."/>
            <person name="Martin F."/>
        </authorList>
    </citation>
    <scope>NUCLEOTIDE SEQUENCE</scope>
    <source>
        <strain evidence="1">FP105234-sp</strain>
    </source>
</reference>
<reference evidence="1" key="2">
    <citation type="journal article" date="2022" name="New Phytol.">
        <title>Evolutionary transition to the ectomycorrhizal habit in the genomes of a hyperdiverse lineage of mushroom-forming fungi.</title>
        <authorList>
            <person name="Looney B."/>
            <person name="Miyauchi S."/>
            <person name="Morin E."/>
            <person name="Drula E."/>
            <person name="Courty P.E."/>
            <person name="Kohler A."/>
            <person name="Kuo A."/>
            <person name="LaButti K."/>
            <person name="Pangilinan J."/>
            <person name="Lipzen A."/>
            <person name="Riley R."/>
            <person name="Andreopoulos W."/>
            <person name="He G."/>
            <person name="Johnson J."/>
            <person name="Nolan M."/>
            <person name="Tritt A."/>
            <person name="Barry K.W."/>
            <person name="Grigoriev I.V."/>
            <person name="Nagy L.G."/>
            <person name="Hibbett D."/>
            <person name="Henrissat B."/>
            <person name="Matheny P.B."/>
            <person name="Labbe J."/>
            <person name="Martin F.M."/>
        </authorList>
    </citation>
    <scope>NUCLEOTIDE SEQUENCE</scope>
    <source>
        <strain evidence="1">FP105234-sp</strain>
    </source>
</reference>
<keyword evidence="2" id="KW-1185">Reference proteome</keyword>
<name>A0ACB8RMB3_9AGAM</name>
<sequence length="393" mass="43540">MSEPAASPSSSDVRFVLLENTDVYLDIPLSVLKTLCNYPAKFLRWLAWAILHVDGSLQHGETTVSDKDEIIAGRIYVFRAVDDDDGIVLAEEFLGKRESDNLSHKSDDPDDPFCIALEKRDMQCVFTGCTTSQAMPIVDLERGDHWWLDTVIQALTTKQRHGEDVHSVTLDDPRNGMLIDRNLRGVLDLQLAAIVVTPNHVLDMADIPDGEVRPLEDMWRSKCYFPDDVRYTIQMLAPRKTLVPHNGRAAFVPDSGVPLPSPLLLEFTYGLTALRLWGHGSRLPIKQSKYRFVPVPELADGGSALGMQPRSDDDPSDSAEGSPESPVKHRRLTEDDCRSVVETYGVGRPEYQLNLAKVKQDKVTAWASDIIPHISPNSGTESSDGGSDTSPPV</sequence>
<protein>
    <submittedName>
        <fullName evidence="1">Uncharacterized protein</fullName>
    </submittedName>
</protein>
<comment type="caution">
    <text evidence="1">The sequence shown here is derived from an EMBL/GenBank/DDBJ whole genome shotgun (WGS) entry which is preliminary data.</text>
</comment>
<dbReference type="Proteomes" id="UP000814033">
    <property type="component" value="Unassembled WGS sequence"/>
</dbReference>
<dbReference type="EMBL" id="MU275967">
    <property type="protein sequence ID" value="KAI0044932.1"/>
    <property type="molecule type" value="Genomic_DNA"/>
</dbReference>
<proteinExistence type="predicted"/>
<accession>A0ACB8RMB3</accession>
<gene>
    <name evidence="1" type="ORF">FA95DRAFT_207996</name>
</gene>